<dbReference type="Proteomes" id="UP000501690">
    <property type="component" value="Linkage Group LG1"/>
</dbReference>
<dbReference type="EMBL" id="CP039345">
    <property type="protein sequence ID" value="QCD78733.1"/>
    <property type="molecule type" value="Genomic_DNA"/>
</dbReference>
<dbReference type="AlphaFoldDB" id="A0A4D6KQE6"/>
<sequence>MDSFSNPSTGSSQQLSAQDIRKQLKNQLALEYAQQFLERKALSDRTRKNLTHKLIVRFVFNESSSSVRRVGRTLRERRKKISARKE</sequence>
<accession>A0A4D6KQE6</accession>
<organism evidence="1 2">
    <name type="scientific">Vigna unguiculata</name>
    <name type="common">Cowpea</name>
    <dbReference type="NCBI Taxonomy" id="3917"/>
    <lineage>
        <taxon>Eukaryota</taxon>
        <taxon>Viridiplantae</taxon>
        <taxon>Streptophyta</taxon>
        <taxon>Embryophyta</taxon>
        <taxon>Tracheophyta</taxon>
        <taxon>Spermatophyta</taxon>
        <taxon>Magnoliopsida</taxon>
        <taxon>eudicotyledons</taxon>
        <taxon>Gunneridae</taxon>
        <taxon>Pentapetalae</taxon>
        <taxon>rosids</taxon>
        <taxon>fabids</taxon>
        <taxon>Fabales</taxon>
        <taxon>Fabaceae</taxon>
        <taxon>Papilionoideae</taxon>
        <taxon>50 kb inversion clade</taxon>
        <taxon>NPAAA clade</taxon>
        <taxon>indigoferoid/millettioid clade</taxon>
        <taxon>Phaseoleae</taxon>
        <taxon>Vigna</taxon>
    </lineage>
</organism>
<evidence type="ECO:0000313" key="2">
    <source>
        <dbReference type="Proteomes" id="UP000501690"/>
    </source>
</evidence>
<keyword evidence="2" id="KW-1185">Reference proteome</keyword>
<evidence type="ECO:0000313" key="1">
    <source>
        <dbReference type="EMBL" id="QCD78733.1"/>
    </source>
</evidence>
<proteinExistence type="predicted"/>
<gene>
    <name evidence="1" type="ORF">DEO72_LG1g2369</name>
</gene>
<name>A0A4D6KQE6_VIGUN</name>
<protein>
    <submittedName>
        <fullName evidence="1">Uncharacterized protein</fullName>
    </submittedName>
</protein>
<reference evidence="1 2" key="1">
    <citation type="submission" date="2019-04" db="EMBL/GenBank/DDBJ databases">
        <title>An improved genome assembly and genetic linkage map for asparagus bean, Vigna unguiculata ssp. sesquipedialis.</title>
        <authorList>
            <person name="Xia Q."/>
            <person name="Zhang R."/>
            <person name="Dong Y."/>
        </authorList>
    </citation>
    <scope>NUCLEOTIDE SEQUENCE [LARGE SCALE GENOMIC DNA]</scope>
    <source>
        <tissue evidence="1">Leaf</tissue>
    </source>
</reference>